<evidence type="ECO:0000313" key="10">
    <source>
        <dbReference type="EMBL" id="KAJ6051362.1"/>
    </source>
</evidence>
<dbReference type="PANTHER" id="PTHR23117:SF13">
    <property type="entry name" value="GUANYLATE KINASE"/>
    <property type="match status" value="1"/>
</dbReference>
<dbReference type="HAMAP" id="MF_00328">
    <property type="entry name" value="Guanylate_kinase"/>
    <property type="match status" value="1"/>
</dbReference>
<dbReference type="InterPro" id="IPR020590">
    <property type="entry name" value="Guanylate_kinase_CS"/>
</dbReference>
<dbReference type="InterPro" id="IPR008144">
    <property type="entry name" value="Guanylate_kin-like_dom"/>
</dbReference>
<evidence type="ECO:0000256" key="5">
    <source>
        <dbReference type="ARBA" id="ARBA00022741"/>
    </source>
</evidence>
<comment type="caution">
    <text evidence="10">The sequence shown here is derived from an EMBL/GenBank/DDBJ whole genome shotgun (WGS) entry which is preliminary data.</text>
</comment>
<evidence type="ECO:0000256" key="1">
    <source>
        <dbReference type="ARBA" id="ARBA00005790"/>
    </source>
</evidence>
<dbReference type="InterPro" id="IPR017665">
    <property type="entry name" value="Guanylate_kinase"/>
</dbReference>
<accession>A0AAD6IIT2</accession>
<dbReference type="GO" id="GO:0005524">
    <property type="term" value="F:ATP binding"/>
    <property type="evidence" value="ECO:0007669"/>
    <property type="project" value="UniProtKB-KW"/>
</dbReference>
<evidence type="ECO:0000259" key="9">
    <source>
        <dbReference type="PROSITE" id="PS50052"/>
    </source>
</evidence>
<keyword evidence="11" id="KW-1185">Reference proteome</keyword>
<dbReference type="Pfam" id="PF00625">
    <property type="entry name" value="Guanylate_kin"/>
    <property type="match status" value="1"/>
</dbReference>
<evidence type="ECO:0000256" key="2">
    <source>
        <dbReference type="ARBA" id="ARBA00012961"/>
    </source>
</evidence>
<keyword evidence="7" id="KW-0067">ATP-binding</keyword>
<dbReference type="PROSITE" id="PS00856">
    <property type="entry name" value="GUANYLATE_KINASE_1"/>
    <property type="match status" value="1"/>
</dbReference>
<feature type="domain" description="Guanylate kinase-like" evidence="9">
    <location>
        <begin position="8"/>
        <end position="191"/>
    </location>
</feature>
<dbReference type="Proteomes" id="UP001219568">
    <property type="component" value="Unassembled WGS sequence"/>
</dbReference>
<dbReference type="PROSITE" id="PS50052">
    <property type="entry name" value="GUANYLATE_KINASE_2"/>
    <property type="match status" value="1"/>
</dbReference>
<organism evidence="10 11">
    <name type="scientific">Penicillium canescens</name>
    <dbReference type="NCBI Taxonomy" id="5083"/>
    <lineage>
        <taxon>Eukaryota</taxon>
        <taxon>Fungi</taxon>
        <taxon>Dikarya</taxon>
        <taxon>Ascomycota</taxon>
        <taxon>Pezizomycotina</taxon>
        <taxon>Eurotiomycetes</taxon>
        <taxon>Eurotiomycetidae</taxon>
        <taxon>Eurotiales</taxon>
        <taxon>Aspergillaceae</taxon>
        <taxon>Penicillium</taxon>
    </lineage>
</organism>
<dbReference type="GO" id="GO:0005829">
    <property type="term" value="C:cytosol"/>
    <property type="evidence" value="ECO:0007669"/>
    <property type="project" value="TreeGrafter"/>
</dbReference>
<evidence type="ECO:0000256" key="8">
    <source>
        <dbReference type="ARBA" id="ARBA00030128"/>
    </source>
</evidence>
<dbReference type="PANTHER" id="PTHR23117">
    <property type="entry name" value="GUANYLATE KINASE-RELATED"/>
    <property type="match status" value="1"/>
</dbReference>
<evidence type="ECO:0000256" key="3">
    <source>
        <dbReference type="ARBA" id="ARBA00016296"/>
    </source>
</evidence>
<comment type="similarity">
    <text evidence="1">Belongs to the guanylate kinase family.</text>
</comment>
<sequence length="194" mass="21880">MSSSPQDRRPIVISGPSGVGKGTLIQKLFNTHPETFALAVSHTTRSPRPGEVEGIAYYFVSEAEFKSLIAENAFVEHTFFSGHHYGTSKLTIENQTAKGLIVVLDIEMHGVQQMKENPSFEARYIFIRPPSLQALEERLRNRGTESDRDVEKRLAQAKIEMEYADSEDAYDKIIVNDDFDKAFEELDGFVYDTA</sequence>
<evidence type="ECO:0000256" key="7">
    <source>
        <dbReference type="ARBA" id="ARBA00022840"/>
    </source>
</evidence>
<dbReference type="CDD" id="cd00071">
    <property type="entry name" value="GMPK"/>
    <property type="match status" value="1"/>
</dbReference>
<dbReference type="SMART" id="SM00072">
    <property type="entry name" value="GuKc"/>
    <property type="match status" value="1"/>
</dbReference>
<dbReference type="NCBIfam" id="TIGR03263">
    <property type="entry name" value="guanyl_kin"/>
    <property type="match status" value="1"/>
</dbReference>
<protein>
    <recommendedName>
        <fullName evidence="3">Guanylate kinase</fullName>
        <ecNumber evidence="2">2.7.4.8</ecNumber>
    </recommendedName>
    <alternativeName>
        <fullName evidence="8">GMP kinase</fullName>
    </alternativeName>
</protein>
<dbReference type="EC" id="2.7.4.8" evidence="2"/>
<gene>
    <name evidence="10" type="ORF">N7460_001896</name>
</gene>
<dbReference type="EMBL" id="JAQJZL010000002">
    <property type="protein sequence ID" value="KAJ6051362.1"/>
    <property type="molecule type" value="Genomic_DNA"/>
</dbReference>
<dbReference type="InterPro" id="IPR008145">
    <property type="entry name" value="GK/Ca_channel_bsu"/>
</dbReference>
<dbReference type="FunFam" id="3.30.63.10:FF:000002">
    <property type="entry name" value="Guanylate kinase 1"/>
    <property type="match status" value="1"/>
</dbReference>
<keyword evidence="5" id="KW-0547">Nucleotide-binding</keyword>
<keyword evidence="6" id="KW-0418">Kinase</keyword>
<reference evidence="10" key="1">
    <citation type="journal article" date="2023" name="IMA Fungus">
        <title>Comparative genomic study of the Penicillium genus elucidates a diverse pangenome and 15 lateral gene transfer events.</title>
        <authorList>
            <person name="Petersen C."/>
            <person name="Sorensen T."/>
            <person name="Nielsen M.R."/>
            <person name="Sondergaard T.E."/>
            <person name="Sorensen J.L."/>
            <person name="Fitzpatrick D.A."/>
            <person name="Frisvad J.C."/>
            <person name="Nielsen K.L."/>
        </authorList>
    </citation>
    <scope>NUCLEOTIDE SEQUENCE</scope>
    <source>
        <strain evidence="10">IBT 15450</strain>
    </source>
</reference>
<dbReference type="FunFam" id="3.40.50.300:FF:000776">
    <property type="entry name" value="Guanylate kinase 2"/>
    <property type="match status" value="1"/>
</dbReference>
<reference evidence="10" key="2">
    <citation type="submission" date="2023-01" db="EMBL/GenBank/DDBJ databases">
        <authorList>
            <person name="Petersen C."/>
        </authorList>
    </citation>
    <scope>NUCLEOTIDE SEQUENCE</scope>
    <source>
        <strain evidence="10">IBT 15450</strain>
    </source>
</reference>
<dbReference type="AlphaFoldDB" id="A0AAD6IIT2"/>
<dbReference type="GO" id="GO:0004385">
    <property type="term" value="F:GMP kinase activity"/>
    <property type="evidence" value="ECO:0007669"/>
    <property type="project" value="UniProtKB-EC"/>
</dbReference>
<proteinExistence type="inferred from homology"/>
<dbReference type="SUPFAM" id="SSF52540">
    <property type="entry name" value="P-loop containing nucleoside triphosphate hydrolases"/>
    <property type="match status" value="1"/>
</dbReference>
<dbReference type="InterPro" id="IPR027417">
    <property type="entry name" value="P-loop_NTPase"/>
</dbReference>
<dbReference type="Gene3D" id="3.40.50.300">
    <property type="entry name" value="P-loop containing nucleotide triphosphate hydrolases"/>
    <property type="match status" value="1"/>
</dbReference>
<keyword evidence="4" id="KW-0808">Transferase</keyword>
<evidence type="ECO:0000313" key="11">
    <source>
        <dbReference type="Proteomes" id="UP001219568"/>
    </source>
</evidence>
<dbReference type="Gene3D" id="3.30.63.10">
    <property type="entry name" value="Guanylate Kinase phosphate binding domain"/>
    <property type="match status" value="1"/>
</dbReference>
<evidence type="ECO:0000256" key="4">
    <source>
        <dbReference type="ARBA" id="ARBA00022679"/>
    </source>
</evidence>
<name>A0AAD6IIT2_PENCN</name>
<evidence type="ECO:0000256" key="6">
    <source>
        <dbReference type="ARBA" id="ARBA00022777"/>
    </source>
</evidence>